<dbReference type="PANTHER" id="PTHR33116">
    <property type="entry name" value="REVERSE TRANSCRIPTASE ZINC-BINDING DOMAIN-CONTAINING PROTEIN-RELATED-RELATED"/>
    <property type="match status" value="1"/>
</dbReference>
<sequence>MAKAYDSLMVVFDKGAKANGVWRVEVLGRALDALFDNPDFIGFDMPKWSQNINYLSYADDTIIFCFSHYGAVQLTMNVLKEYEAASGQNINKEKSSFYMHEGVPANEANTVYLITEFQRNPFPFTYLGCPISYSRRKKDFYKGILFKFQERLSSWKGKLFSIGGRAVLVAHVLESMPIHLLSTVNLPVYVINQLHKMFARFY</sequence>
<protein>
    <recommendedName>
        <fullName evidence="2">Reverse transcriptase domain-containing protein</fullName>
    </recommendedName>
</protein>
<dbReference type="OMA" id="NWVAWAN"/>
<proteinExistence type="predicted"/>
<dbReference type="STRING" id="4097.A0A1S4AXY1"/>
<dbReference type="PaxDb" id="4097-A0A1S4AXY1"/>
<gene>
    <name evidence="1" type="primary">LOC107802523</name>
</gene>
<dbReference type="AlphaFoldDB" id="A0A1S4AXY1"/>
<evidence type="ECO:0008006" key="2">
    <source>
        <dbReference type="Google" id="ProtNLM"/>
    </source>
</evidence>
<accession>A0A1S4AXY1</accession>
<dbReference type="OrthoDB" id="1298192at2759"/>
<dbReference type="KEGG" id="nta:107802523"/>
<reference evidence="1" key="1">
    <citation type="submission" date="2025-08" db="UniProtKB">
        <authorList>
            <consortium name="RefSeq"/>
        </authorList>
    </citation>
    <scope>IDENTIFICATION</scope>
</reference>
<evidence type="ECO:0000313" key="1">
    <source>
        <dbReference type="RefSeq" id="XP_016481531.1"/>
    </source>
</evidence>
<dbReference type="PANTHER" id="PTHR33116:SF67">
    <property type="entry name" value="REVERSE TRANSCRIPTASE"/>
    <property type="match status" value="1"/>
</dbReference>
<organism evidence="1">
    <name type="scientific">Nicotiana tabacum</name>
    <name type="common">Common tobacco</name>
    <dbReference type="NCBI Taxonomy" id="4097"/>
    <lineage>
        <taxon>Eukaryota</taxon>
        <taxon>Viridiplantae</taxon>
        <taxon>Streptophyta</taxon>
        <taxon>Embryophyta</taxon>
        <taxon>Tracheophyta</taxon>
        <taxon>Spermatophyta</taxon>
        <taxon>Magnoliopsida</taxon>
        <taxon>eudicotyledons</taxon>
        <taxon>Gunneridae</taxon>
        <taxon>Pentapetalae</taxon>
        <taxon>asterids</taxon>
        <taxon>lamiids</taxon>
        <taxon>Solanales</taxon>
        <taxon>Solanaceae</taxon>
        <taxon>Nicotianoideae</taxon>
        <taxon>Nicotianeae</taxon>
        <taxon>Nicotiana</taxon>
    </lineage>
</organism>
<name>A0A1S4AXY1_TOBAC</name>
<dbReference type="RefSeq" id="XP_016481531.1">
    <property type="nucleotide sequence ID" value="XM_016626045.1"/>
</dbReference>